<feature type="binding site" evidence="12">
    <location>
        <position position="248"/>
    </location>
    <ligand>
        <name>K(+)</name>
        <dbReference type="ChEBI" id="CHEBI:29103"/>
    </ligand>
</feature>
<comment type="cofactor">
    <cofactor evidence="12">
        <name>Mg(2+)</name>
        <dbReference type="ChEBI" id="CHEBI:18420"/>
    </cofactor>
    <text evidence="12">Requires a divalent cation, most likely magnesium in vivo, as an electrophilic catalyst to aid phosphoryl group transfer. It is the chelate of the metal and the nucleotide that is the actual substrate.</text>
</comment>
<dbReference type="EMBL" id="NFIE01000022">
    <property type="protein sequence ID" value="OUN85935.1"/>
    <property type="molecule type" value="Genomic_DNA"/>
</dbReference>
<dbReference type="GO" id="GO:0019303">
    <property type="term" value="P:D-ribose catabolic process"/>
    <property type="evidence" value="ECO:0007669"/>
    <property type="project" value="UniProtKB-UniRule"/>
</dbReference>
<dbReference type="SUPFAM" id="SSF53613">
    <property type="entry name" value="Ribokinase-like"/>
    <property type="match status" value="1"/>
</dbReference>
<feature type="binding site" evidence="12">
    <location>
        <position position="140"/>
    </location>
    <ligand>
        <name>substrate</name>
    </ligand>
</feature>
<feature type="binding site" evidence="12">
    <location>
        <position position="250"/>
    </location>
    <ligand>
        <name>K(+)</name>
        <dbReference type="ChEBI" id="CHEBI:29103"/>
    </ligand>
</feature>
<keyword evidence="10 12" id="KW-0630">Potassium</keyword>
<protein>
    <recommendedName>
        <fullName evidence="3 12">Ribokinase</fullName>
        <shortName evidence="12">RK</shortName>
        <ecNumber evidence="2 12">2.7.1.15</ecNumber>
    </recommendedName>
</protein>
<dbReference type="CDD" id="cd01174">
    <property type="entry name" value="ribokinase"/>
    <property type="match status" value="1"/>
</dbReference>
<dbReference type="PANTHER" id="PTHR10584">
    <property type="entry name" value="SUGAR KINASE"/>
    <property type="match status" value="1"/>
</dbReference>
<reference evidence="15" key="1">
    <citation type="submission" date="2017-04" db="EMBL/GenBank/DDBJ databases">
        <title>Function of individual gut microbiota members based on whole genome sequencing of pure cultures obtained from chicken caecum.</title>
        <authorList>
            <person name="Medvecky M."/>
            <person name="Cejkova D."/>
            <person name="Polansky O."/>
            <person name="Karasova D."/>
            <person name="Kubasova T."/>
            <person name="Cizek A."/>
            <person name="Rychlik I."/>
        </authorList>
    </citation>
    <scope>NUCLEOTIDE SEQUENCE [LARGE SCALE GENOMIC DNA]</scope>
    <source>
        <strain evidence="15">An5</strain>
    </source>
</reference>
<dbReference type="EC" id="2.7.1.15" evidence="2 12"/>
<feature type="binding site" evidence="12">
    <location>
        <begin position="220"/>
        <end position="225"/>
    </location>
    <ligand>
        <name>ATP</name>
        <dbReference type="ChEBI" id="CHEBI:30616"/>
    </ligand>
</feature>
<comment type="subunit">
    <text evidence="12">Homodimer.</text>
</comment>
<comment type="pathway">
    <text evidence="12">Carbohydrate metabolism; D-ribose degradation; D-ribose 5-phosphate from beta-D-ribopyranose: step 2/2.</text>
</comment>
<dbReference type="Pfam" id="PF00294">
    <property type="entry name" value="PfkB"/>
    <property type="match status" value="1"/>
</dbReference>
<keyword evidence="6 12" id="KW-0547">Nucleotide-binding</keyword>
<keyword evidence="8 12" id="KW-0067">ATP-binding</keyword>
<comment type="activity regulation">
    <text evidence="12">Activated by a monovalent cation that binds near, but not in, the active site. The most likely occupant of the site in vivo is potassium. Ion binding induces a conformational change that may alter substrate affinity.</text>
</comment>
<evidence type="ECO:0000256" key="10">
    <source>
        <dbReference type="ARBA" id="ARBA00022958"/>
    </source>
</evidence>
<gene>
    <name evidence="12" type="primary">rbsK</name>
    <name evidence="14" type="ORF">B5G02_08920</name>
</gene>
<evidence type="ECO:0000256" key="3">
    <source>
        <dbReference type="ARBA" id="ARBA00016943"/>
    </source>
</evidence>
<evidence type="ECO:0000256" key="1">
    <source>
        <dbReference type="ARBA" id="ARBA00005380"/>
    </source>
</evidence>
<dbReference type="PROSITE" id="PS00584">
    <property type="entry name" value="PFKB_KINASES_2"/>
    <property type="match status" value="1"/>
</dbReference>
<feature type="binding site" evidence="12">
    <location>
        <position position="289"/>
    </location>
    <ligand>
        <name>K(+)</name>
        <dbReference type="ChEBI" id="CHEBI:29103"/>
    </ligand>
</feature>
<evidence type="ECO:0000313" key="14">
    <source>
        <dbReference type="EMBL" id="OUN85935.1"/>
    </source>
</evidence>
<dbReference type="Gene3D" id="3.40.1190.20">
    <property type="match status" value="1"/>
</dbReference>
<dbReference type="Proteomes" id="UP000195781">
    <property type="component" value="Unassembled WGS sequence"/>
</dbReference>
<keyword evidence="9 12" id="KW-0460">Magnesium</keyword>
<dbReference type="PANTHER" id="PTHR10584:SF166">
    <property type="entry name" value="RIBOKINASE"/>
    <property type="match status" value="1"/>
</dbReference>
<dbReference type="AlphaFoldDB" id="A0A1Y3XK89"/>
<dbReference type="GO" id="GO:0005829">
    <property type="term" value="C:cytosol"/>
    <property type="evidence" value="ECO:0007669"/>
    <property type="project" value="TreeGrafter"/>
</dbReference>
<keyword evidence="15" id="KW-1185">Reference proteome</keyword>
<dbReference type="UniPathway" id="UPA00916">
    <property type="reaction ID" value="UER00889"/>
</dbReference>
<evidence type="ECO:0000313" key="15">
    <source>
        <dbReference type="Proteomes" id="UP000195781"/>
    </source>
</evidence>
<keyword evidence="11 12" id="KW-0119">Carbohydrate metabolism</keyword>
<evidence type="ECO:0000259" key="13">
    <source>
        <dbReference type="Pfam" id="PF00294"/>
    </source>
</evidence>
<organism evidence="14 15">
    <name type="scientific">[Collinsella] massiliensis</name>
    <dbReference type="NCBI Taxonomy" id="1232426"/>
    <lineage>
        <taxon>Bacteria</taxon>
        <taxon>Bacillati</taxon>
        <taxon>Actinomycetota</taxon>
        <taxon>Coriobacteriia</taxon>
        <taxon>Coriobacteriales</taxon>
        <taxon>Coriobacteriaceae</taxon>
        <taxon>Enorma</taxon>
    </lineage>
</organism>
<feature type="domain" description="Carbohydrate kinase PfkB" evidence="13">
    <location>
        <begin position="1"/>
        <end position="296"/>
    </location>
</feature>
<comment type="similarity">
    <text evidence="12">Belongs to the carbohydrate kinase PfkB family. Ribokinase subfamily.</text>
</comment>
<evidence type="ECO:0000256" key="7">
    <source>
        <dbReference type="ARBA" id="ARBA00022777"/>
    </source>
</evidence>
<sequence>MSRVIVFGSLNMDLSIACDRPPLAGETITGRDLVMGAGGKGANQAVAAARLGARTCMIGAVGTNAFGRELSGGLAADGIDTRELVCTGAAPTGIALIVRSGGDNRIIVEPGANHVLTAEDARAALDRVAQPGDIFVTQLECALDATLAALAHARAMGLATIFNPAPACPLPDDTWGYVDVLCLNETECAAYTGVLPEDEETVAAAMAVLAELGAGNVVITRGAAGSDVRDARSGTIHHIPARMVEAVDTTAAGDTYVGALAAALADGCGLADAAHRATFAAALAVQAAGAQASIPTLAQLEAALDA</sequence>
<dbReference type="GO" id="GO:0005524">
    <property type="term" value="F:ATP binding"/>
    <property type="evidence" value="ECO:0007669"/>
    <property type="project" value="UniProtKB-UniRule"/>
</dbReference>
<dbReference type="HAMAP" id="MF_01987">
    <property type="entry name" value="Ribokinase"/>
    <property type="match status" value="1"/>
</dbReference>
<evidence type="ECO:0000256" key="11">
    <source>
        <dbReference type="ARBA" id="ARBA00023277"/>
    </source>
</evidence>
<evidence type="ECO:0000256" key="9">
    <source>
        <dbReference type="ARBA" id="ARBA00022842"/>
    </source>
</evidence>
<feature type="active site" description="Proton acceptor" evidence="12">
    <location>
        <position position="254"/>
    </location>
</feature>
<comment type="function">
    <text evidence="12">Catalyzes the phosphorylation of ribose at O-5 in a reaction requiring ATP and magnesium. The resulting D-ribose-5-phosphate can then be used either for sythesis of nucleotides, histidine, and tryptophan, or as a component of the pentose phosphate pathway.</text>
</comment>
<keyword evidence="7 12" id="KW-0418">Kinase</keyword>
<feature type="binding site" evidence="12">
    <location>
        <position position="284"/>
    </location>
    <ligand>
        <name>K(+)</name>
        <dbReference type="ChEBI" id="CHEBI:29103"/>
    </ligand>
</feature>
<dbReference type="PRINTS" id="PR00990">
    <property type="entry name" value="RIBOKINASE"/>
</dbReference>
<dbReference type="InterPro" id="IPR002139">
    <property type="entry name" value="Ribo/fructo_kinase"/>
</dbReference>
<dbReference type="GO" id="GO:0004747">
    <property type="term" value="F:ribokinase activity"/>
    <property type="evidence" value="ECO:0007669"/>
    <property type="project" value="UniProtKB-UniRule"/>
</dbReference>
<feature type="binding site" evidence="12">
    <location>
        <position position="184"/>
    </location>
    <ligand>
        <name>ATP</name>
        <dbReference type="ChEBI" id="CHEBI:30616"/>
    </ligand>
</feature>
<evidence type="ECO:0000256" key="5">
    <source>
        <dbReference type="ARBA" id="ARBA00022723"/>
    </source>
</evidence>
<dbReference type="InterPro" id="IPR011611">
    <property type="entry name" value="PfkB_dom"/>
</dbReference>
<accession>A0A1Y3XK89</accession>
<keyword evidence="4 12" id="KW-0808">Transferase</keyword>
<dbReference type="InterPro" id="IPR011877">
    <property type="entry name" value="Ribokinase"/>
</dbReference>
<dbReference type="GO" id="GO:0046872">
    <property type="term" value="F:metal ion binding"/>
    <property type="evidence" value="ECO:0007669"/>
    <property type="project" value="UniProtKB-KW"/>
</dbReference>
<feature type="binding site" evidence="12">
    <location>
        <begin position="11"/>
        <end position="13"/>
    </location>
    <ligand>
        <name>substrate</name>
    </ligand>
</feature>
<dbReference type="InterPro" id="IPR029056">
    <property type="entry name" value="Ribokinase-like"/>
</dbReference>
<feature type="binding site" evidence="12">
    <location>
        <begin position="39"/>
        <end position="43"/>
    </location>
    <ligand>
        <name>substrate</name>
    </ligand>
</feature>
<evidence type="ECO:0000256" key="12">
    <source>
        <dbReference type="HAMAP-Rule" id="MF_01987"/>
    </source>
</evidence>
<name>A0A1Y3XK89_9ACTN</name>
<feature type="binding site" evidence="12">
    <location>
        <position position="287"/>
    </location>
    <ligand>
        <name>K(+)</name>
        <dbReference type="ChEBI" id="CHEBI:29103"/>
    </ligand>
</feature>
<evidence type="ECO:0000256" key="8">
    <source>
        <dbReference type="ARBA" id="ARBA00022840"/>
    </source>
</evidence>
<comment type="subcellular location">
    <subcellularLocation>
        <location evidence="12">Cytoplasm</location>
    </subcellularLocation>
</comment>
<evidence type="ECO:0000256" key="6">
    <source>
        <dbReference type="ARBA" id="ARBA00022741"/>
    </source>
</evidence>
<feature type="binding site" evidence="12">
    <location>
        <position position="293"/>
    </location>
    <ligand>
        <name>K(+)</name>
        <dbReference type="ChEBI" id="CHEBI:29103"/>
    </ligand>
</feature>
<feature type="binding site" evidence="12">
    <location>
        <begin position="253"/>
        <end position="254"/>
    </location>
    <ligand>
        <name>ATP</name>
        <dbReference type="ChEBI" id="CHEBI:30616"/>
    </ligand>
</feature>
<feature type="binding site" evidence="12">
    <location>
        <position position="254"/>
    </location>
    <ligand>
        <name>substrate</name>
    </ligand>
</feature>
<evidence type="ECO:0000256" key="2">
    <source>
        <dbReference type="ARBA" id="ARBA00012035"/>
    </source>
</evidence>
<evidence type="ECO:0000256" key="4">
    <source>
        <dbReference type="ARBA" id="ARBA00022679"/>
    </source>
</evidence>
<dbReference type="RefSeq" id="WP_094335958.1">
    <property type="nucleotide sequence ID" value="NZ_NFIE01000022.1"/>
</dbReference>
<comment type="similarity">
    <text evidence="1">Belongs to the carbohydrate kinase pfkB family.</text>
</comment>
<comment type="caution">
    <text evidence="12">Lacks conserved residue(s) required for the propagation of feature annotation.</text>
</comment>
<comment type="catalytic activity">
    <reaction evidence="12">
        <text>D-ribose + ATP = D-ribose 5-phosphate + ADP + H(+)</text>
        <dbReference type="Rhea" id="RHEA:13697"/>
        <dbReference type="ChEBI" id="CHEBI:15378"/>
        <dbReference type="ChEBI" id="CHEBI:30616"/>
        <dbReference type="ChEBI" id="CHEBI:47013"/>
        <dbReference type="ChEBI" id="CHEBI:78346"/>
        <dbReference type="ChEBI" id="CHEBI:456216"/>
        <dbReference type="EC" id="2.7.1.15"/>
    </reaction>
</comment>
<keyword evidence="5 12" id="KW-0479">Metal-binding</keyword>
<comment type="caution">
    <text evidence="14">The sequence shown here is derived from an EMBL/GenBank/DDBJ whole genome shotgun (WGS) entry which is preliminary data.</text>
</comment>
<keyword evidence="12" id="KW-0963">Cytoplasm</keyword>
<dbReference type="OrthoDB" id="9775849at2"/>
<dbReference type="InterPro" id="IPR002173">
    <property type="entry name" value="Carboh/pur_kinase_PfkB_CS"/>
</dbReference>
<proteinExistence type="inferred from homology"/>